<dbReference type="PANTHER" id="PTHR32282:SF33">
    <property type="entry name" value="PEPTIDOGLYCAN GLYCOSYLTRANSFERASE"/>
    <property type="match status" value="1"/>
</dbReference>
<dbReference type="SUPFAM" id="SSF56601">
    <property type="entry name" value="beta-lactamase/transpeptidase-like"/>
    <property type="match status" value="1"/>
</dbReference>
<evidence type="ECO:0000256" key="12">
    <source>
        <dbReference type="ARBA" id="ARBA00034000"/>
    </source>
</evidence>
<dbReference type="InterPro" id="IPR023346">
    <property type="entry name" value="Lysozyme-like_dom_sf"/>
</dbReference>
<evidence type="ECO:0000313" key="18">
    <source>
        <dbReference type="Proteomes" id="UP000523079"/>
    </source>
</evidence>
<keyword evidence="10" id="KW-0511">Multifunctional enzyme</keyword>
<keyword evidence="7" id="KW-0378">Hydrolase</keyword>
<comment type="caution">
    <text evidence="17">The sequence shown here is derived from an EMBL/GenBank/DDBJ whole genome shotgun (WGS) entry which is preliminary data.</text>
</comment>
<dbReference type="Pfam" id="PF00912">
    <property type="entry name" value="Transgly"/>
    <property type="match status" value="1"/>
</dbReference>
<comment type="catalytic activity">
    <reaction evidence="13">
        <text>[GlcNAc-(1-&gt;4)-Mur2Ac(oyl-L-Ala-gamma-D-Glu-L-Lys-D-Ala-D-Ala)](n)-di-trans,octa-cis-undecaprenyl diphosphate + beta-D-GlcNAc-(1-&gt;4)-Mur2Ac(oyl-L-Ala-gamma-D-Glu-L-Lys-D-Ala-D-Ala)-di-trans,octa-cis-undecaprenyl diphosphate = [GlcNAc-(1-&gt;4)-Mur2Ac(oyl-L-Ala-gamma-D-Glu-L-Lys-D-Ala-D-Ala)](n+1)-di-trans,octa-cis-undecaprenyl diphosphate + di-trans,octa-cis-undecaprenyl diphosphate + H(+)</text>
        <dbReference type="Rhea" id="RHEA:23708"/>
        <dbReference type="Rhea" id="RHEA-COMP:9602"/>
        <dbReference type="Rhea" id="RHEA-COMP:9603"/>
        <dbReference type="ChEBI" id="CHEBI:15378"/>
        <dbReference type="ChEBI" id="CHEBI:58405"/>
        <dbReference type="ChEBI" id="CHEBI:60033"/>
        <dbReference type="ChEBI" id="CHEBI:78435"/>
        <dbReference type="EC" id="2.4.99.28"/>
    </reaction>
</comment>
<keyword evidence="3 17" id="KW-0121">Carboxypeptidase</keyword>
<accession>A0A7W3IRL3</accession>
<evidence type="ECO:0000256" key="7">
    <source>
        <dbReference type="ARBA" id="ARBA00022801"/>
    </source>
</evidence>
<comment type="similarity">
    <text evidence="1">In the C-terminal section; belongs to the transpeptidase family.</text>
</comment>
<feature type="transmembrane region" description="Helical" evidence="15">
    <location>
        <begin position="12"/>
        <end position="37"/>
    </location>
</feature>
<evidence type="ECO:0000256" key="6">
    <source>
        <dbReference type="ARBA" id="ARBA00022679"/>
    </source>
</evidence>
<keyword evidence="6" id="KW-0808">Transferase</keyword>
<keyword evidence="9" id="KW-0573">Peptidoglycan synthesis</keyword>
<feature type="domain" description="PASTA" evidence="16">
    <location>
        <begin position="702"/>
        <end position="767"/>
    </location>
</feature>
<keyword evidence="15" id="KW-0812">Transmembrane</keyword>
<evidence type="ECO:0000256" key="4">
    <source>
        <dbReference type="ARBA" id="ARBA00022670"/>
    </source>
</evidence>
<evidence type="ECO:0000256" key="14">
    <source>
        <dbReference type="SAM" id="MobiDB-lite"/>
    </source>
</evidence>
<dbReference type="SUPFAM" id="SSF53955">
    <property type="entry name" value="Lysozyme-like"/>
    <property type="match status" value="1"/>
</dbReference>
<evidence type="ECO:0000256" key="9">
    <source>
        <dbReference type="ARBA" id="ARBA00022984"/>
    </source>
</evidence>
<dbReference type="GO" id="GO:0071555">
    <property type="term" value="P:cell wall organization"/>
    <property type="evidence" value="ECO:0007669"/>
    <property type="project" value="UniProtKB-KW"/>
</dbReference>
<dbReference type="GO" id="GO:0008955">
    <property type="term" value="F:peptidoglycan glycosyltransferase activity"/>
    <property type="evidence" value="ECO:0007669"/>
    <property type="project" value="UniProtKB-EC"/>
</dbReference>
<keyword evidence="5" id="KW-0328">Glycosyltransferase</keyword>
<dbReference type="InterPro" id="IPR036950">
    <property type="entry name" value="PBP_transglycosylase"/>
</dbReference>
<evidence type="ECO:0000256" key="8">
    <source>
        <dbReference type="ARBA" id="ARBA00022960"/>
    </source>
</evidence>
<evidence type="ECO:0000256" key="10">
    <source>
        <dbReference type="ARBA" id="ARBA00023268"/>
    </source>
</evidence>
<dbReference type="GO" id="GO:0006508">
    <property type="term" value="P:proteolysis"/>
    <property type="evidence" value="ECO:0007669"/>
    <property type="project" value="UniProtKB-KW"/>
</dbReference>
<evidence type="ECO:0000256" key="13">
    <source>
        <dbReference type="ARBA" id="ARBA00049902"/>
    </source>
</evidence>
<feature type="compositionally biased region" description="Low complexity" evidence="14">
    <location>
        <begin position="794"/>
        <end position="807"/>
    </location>
</feature>
<name>A0A7W3IRL3_9ACTN</name>
<dbReference type="Gene3D" id="3.30.10.20">
    <property type="match status" value="1"/>
</dbReference>
<dbReference type="AlphaFoldDB" id="A0A7W3IRL3"/>
<dbReference type="Pfam" id="PF00905">
    <property type="entry name" value="Transpeptidase"/>
    <property type="match status" value="1"/>
</dbReference>
<feature type="region of interest" description="Disordered" evidence="14">
    <location>
        <begin position="775"/>
        <end position="813"/>
    </location>
</feature>
<comment type="catalytic activity">
    <reaction evidence="12">
        <text>Preferential cleavage: (Ac)2-L-Lys-D-Ala-|-D-Ala. Also transpeptidation of peptidyl-alanyl moieties that are N-acyl substituents of D-alanine.</text>
        <dbReference type="EC" id="3.4.16.4"/>
    </reaction>
</comment>
<reference evidence="17 18" key="1">
    <citation type="submission" date="2020-07" db="EMBL/GenBank/DDBJ databases">
        <title>Sequencing the genomes of 1000 actinobacteria strains.</title>
        <authorList>
            <person name="Klenk H.-P."/>
        </authorList>
    </citation>
    <scope>NUCLEOTIDE SEQUENCE [LARGE SCALE GENOMIC DNA]</scope>
    <source>
        <strain evidence="17 18">DSM 100723</strain>
    </source>
</reference>
<dbReference type="PANTHER" id="PTHR32282">
    <property type="entry name" value="BINDING PROTEIN TRANSPEPTIDASE, PUTATIVE-RELATED"/>
    <property type="match status" value="1"/>
</dbReference>
<dbReference type="InterPro" id="IPR001264">
    <property type="entry name" value="Glyco_trans_51"/>
</dbReference>
<proteinExistence type="inferred from homology"/>
<keyword evidence="15" id="KW-0472">Membrane</keyword>
<evidence type="ECO:0000256" key="1">
    <source>
        <dbReference type="ARBA" id="ARBA00007090"/>
    </source>
</evidence>
<evidence type="ECO:0000259" key="16">
    <source>
        <dbReference type="PROSITE" id="PS51178"/>
    </source>
</evidence>
<dbReference type="GO" id="GO:0009252">
    <property type="term" value="P:peptidoglycan biosynthetic process"/>
    <property type="evidence" value="ECO:0007669"/>
    <property type="project" value="UniProtKB-KW"/>
</dbReference>
<evidence type="ECO:0000256" key="15">
    <source>
        <dbReference type="SAM" id="Phobius"/>
    </source>
</evidence>
<dbReference type="InterPro" id="IPR005543">
    <property type="entry name" value="PASTA_dom"/>
</dbReference>
<dbReference type="FunFam" id="1.10.3810.10:FF:000001">
    <property type="entry name" value="Penicillin-binding protein 1A"/>
    <property type="match status" value="1"/>
</dbReference>
<dbReference type="EMBL" id="JACGWT010000002">
    <property type="protein sequence ID" value="MBA8793973.1"/>
    <property type="molecule type" value="Genomic_DNA"/>
</dbReference>
<evidence type="ECO:0000256" key="5">
    <source>
        <dbReference type="ARBA" id="ARBA00022676"/>
    </source>
</evidence>
<keyword evidence="18" id="KW-1185">Reference proteome</keyword>
<keyword evidence="8" id="KW-0133">Cell shape</keyword>
<dbReference type="GO" id="GO:0009002">
    <property type="term" value="F:serine-type D-Ala-D-Ala carboxypeptidase activity"/>
    <property type="evidence" value="ECO:0007669"/>
    <property type="project" value="UniProtKB-EC"/>
</dbReference>
<dbReference type="PROSITE" id="PS51178">
    <property type="entry name" value="PASTA"/>
    <property type="match status" value="1"/>
</dbReference>
<sequence>MPLSPKRAGSVAYSLTMFVVVSMLAGLLVAGLVVPFAGLAGVGSRATAAEMEKIPAEFTTPPQPERSTVYMANGEKLATFYEQDRVYEPLSKIAPIMQKAQVAIEDHRFFEHGALDVKGTVRALVRNTAGGSTQGGSSITQQYVKMVRIEQAQLSGDDAGVKAATDETYARKIQELRYAIALEKQLTKEQILERYLNIAYYGDGAYGVEAAARHYFDTSAAKLTLPEAAMLAGLVQNPEGTNPAKYTEAAINRRDVVLNRMAELGVITTAQATSAKKVKFDKSKISTTPNGCLDSRYPFLCSYVRTALENDPALGKTKQDRENAILRGGLTVQTKIDPDSQDKAQKALSAFINAKDPLISTMVEIEPGTGLIKAMAQNRPVMGNDAKKGETYFNYAATAQYGGAEGYQSGSTMKAVTMAAALEQGIPISKRYNARSPMDFSNYSFKTCSGQNANSGKYVASNDVGHSTNIDMRTAAEYSVNTYFLQLEQDVGVCNVTKMAQRLGIQRADGRPITDDSNSLAFTLGISEIAPISLATAYATFAARGIRCDPIIISKITSGDGKSIAAPSANCRRVIDQDVADGVNDLLQSVITRGTGLPALVPDGHPQAGKTGTIEDNAAVWFAGYTPNLTGVAMIAKDKQAKRFRNNPTRGVKGVYLENGGVLGGTGGGDAGRNIWKPAMTAALQDLPATDFVNPSKDIREGKQVPIPNLSGMSFSEAQSALDAIGVNLTRTYSYSSSVPAGSFMYYTPSSGTVAQFGSVYAVYSAGKSPSQVAAEQRAAAAKKKAAEEKQKQQEQQNSSPSPSSSPTGKPGG</sequence>
<dbReference type="GO" id="GO:0030288">
    <property type="term" value="C:outer membrane-bounded periplasmic space"/>
    <property type="evidence" value="ECO:0007669"/>
    <property type="project" value="TreeGrafter"/>
</dbReference>
<evidence type="ECO:0000313" key="17">
    <source>
        <dbReference type="EMBL" id="MBA8793973.1"/>
    </source>
</evidence>
<dbReference type="InterPro" id="IPR050396">
    <property type="entry name" value="Glycosyltr_51/Transpeptidase"/>
</dbReference>
<keyword evidence="15" id="KW-1133">Transmembrane helix</keyword>
<comment type="similarity">
    <text evidence="2">In the N-terminal section; belongs to the glycosyltransferase 51 family.</text>
</comment>
<dbReference type="Pfam" id="PF03793">
    <property type="entry name" value="PASTA"/>
    <property type="match status" value="1"/>
</dbReference>
<dbReference type="InterPro" id="IPR001460">
    <property type="entry name" value="PCN-bd_Tpept"/>
</dbReference>
<keyword evidence="4" id="KW-0645">Protease</keyword>
<dbReference type="CDD" id="cd06577">
    <property type="entry name" value="PASTA_pknB"/>
    <property type="match status" value="1"/>
</dbReference>
<dbReference type="Gene3D" id="3.40.710.10">
    <property type="entry name" value="DD-peptidase/beta-lactamase superfamily"/>
    <property type="match status" value="1"/>
</dbReference>
<protein>
    <submittedName>
        <fullName evidence="17">Membrane peptidoglycan carboxypeptidase</fullName>
    </submittedName>
</protein>
<organism evidence="17 18">
    <name type="scientific">Microlunatus kandeliicorticis</name>
    <dbReference type="NCBI Taxonomy" id="1759536"/>
    <lineage>
        <taxon>Bacteria</taxon>
        <taxon>Bacillati</taxon>
        <taxon>Actinomycetota</taxon>
        <taxon>Actinomycetes</taxon>
        <taxon>Propionibacteriales</taxon>
        <taxon>Propionibacteriaceae</taxon>
        <taxon>Microlunatus</taxon>
    </lineage>
</organism>
<evidence type="ECO:0000256" key="2">
    <source>
        <dbReference type="ARBA" id="ARBA00007739"/>
    </source>
</evidence>
<dbReference type="Proteomes" id="UP000523079">
    <property type="component" value="Unassembled WGS sequence"/>
</dbReference>
<evidence type="ECO:0000256" key="3">
    <source>
        <dbReference type="ARBA" id="ARBA00022645"/>
    </source>
</evidence>
<dbReference type="GO" id="GO:0008658">
    <property type="term" value="F:penicillin binding"/>
    <property type="evidence" value="ECO:0007669"/>
    <property type="project" value="InterPro"/>
</dbReference>
<keyword evidence="11" id="KW-0961">Cell wall biogenesis/degradation</keyword>
<evidence type="ECO:0000256" key="11">
    <source>
        <dbReference type="ARBA" id="ARBA00023316"/>
    </source>
</evidence>
<dbReference type="InterPro" id="IPR012338">
    <property type="entry name" value="Beta-lactam/transpept-like"/>
</dbReference>
<gene>
    <name evidence="17" type="ORF">FHX74_001578</name>
</gene>
<dbReference type="GO" id="GO:0008360">
    <property type="term" value="P:regulation of cell shape"/>
    <property type="evidence" value="ECO:0007669"/>
    <property type="project" value="UniProtKB-KW"/>
</dbReference>
<dbReference type="Gene3D" id="1.10.3810.10">
    <property type="entry name" value="Biosynthetic peptidoglycan transglycosylase-like"/>
    <property type="match status" value="1"/>
</dbReference>